<dbReference type="GO" id="GO:0003690">
    <property type="term" value="F:double-stranded DNA binding"/>
    <property type="evidence" value="ECO:0007669"/>
    <property type="project" value="TreeGrafter"/>
</dbReference>
<dbReference type="InterPro" id="IPR036388">
    <property type="entry name" value="WH-like_DNA-bd_sf"/>
</dbReference>
<dbReference type="AlphaFoldDB" id="A0A0J7K530"/>
<proteinExistence type="predicted"/>
<dbReference type="GO" id="GO:0044547">
    <property type="term" value="F:DNA topoisomerase binding"/>
    <property type="evidence" value="ECO:0007669"/>
    <property type="project" value="TreeGrafter"/>
</dbReference>
<dbReference type="GO" id="GO:0005634">
    <property type="term" value="C:nucleus"/>
    <property type="evidence" value="ECO:0007669"/>
    <property type="project" value="TreeGrafter"/>
</dbReference>
<dbReference type="EMBL" id="LBMM01014153">
    <property type="protein sequence ID" value="KMQ85296.1"/>
    <property type="molecule type" value="Genomic_DNA"/>
</dbReference>
<dbReference type="Proteomes" id="UP000036403">
    <property type="component" value="Unassembled WGS sequence"/>
</dbReference>
<dbReference type="GO" id="GO:0015074">
    <property type="term" value="P:DNA integration"/>
    <property type="evidence" value="ECO:0007669"/>
    <property type="project" value="TreeGrafter"/>
</dbReference>
<dbReference type="SUPFAM" id="SSF46785">
    <property type="entry name" value="Winged helix' DNA-binding domain"/>
    <property type="match status" value="1"/>
</dbReference>
<dbReference type="InterPro" id="IPR036390">
    <property type="entry name" value="WH_DNA-bd_sf"/>
</dbReference>
<dbReference type="PANTHER" id="PTHR46060">
    <property type="entry name" value="MARINER MOS1 TRANSPOSASE-LIKE PROTEIN"/>
    <property type="match status" value="1"/>
</dbReference>
<dbReference type="GO" id="GO:0000793">
    <property type="term" value="C:condensed chromosome"/>
    <property type="evidence" value="ECO:0007669"/>
    <property type="project" value="TreeGrafter"/>
</dbReference>
<dbReference type="InterPro" id="IPR036397">
    <property type="entry name" value="RNaseH_sf"/>
</dbReference>
<dbReference type="GO" id="GO:0044774">
    <property type="term" value="P:mitotic DNA integrity checkpoint signaling"/>
    <property type="evidence" value="ECO:0007669"/>
    <property type="project" value="TreeGrafter"/>
</dbReference>
<dbReference type="GO" id="GO:0000014">
    <property type="term" value="F:single-stranded DNA endodeoxyribonuclease activity"/>
    <property type="evidence" value="ECO:0007669"/>
    <property type="project" value="TreeGrafter"/>
</dbReference>
<dbReference type="Gene3D" id="3.30.420.10">
    <property type="entry name" value="Ribonuclease H-like superfamily/Ribonuclease H"/>
    <property type="match status" value="1"/>
</dbReference>
<dbReference type="InterPro" id="IPR041426">
    <property type="entry name" value="Mos1_HTH"/>
</dbReference>
<reference evidence="2 3" key="1">
    <citation type="submission" date="2015-04" db="EMBL/GenBank/DDBJ databases">
        <title>Lasius niger genome sequencing.</title>
        <authorList>
            <person name="Konorov E.A."/>
            <person name="Nikitin M.A."/>
            <person name="Kirill M.V."/>
            <person name="Chang P."/>
        </authorList>
    </citation>
    <scope>NUCLEOTIDE SEQUENCE [LARGE SCALE GENOMIC DNA]</scope>
    <source>
        <tissue evidence="2">Whole</tissue>
    </source>
</reference>
<dbReference type="GO" id="GO:0031297">
    <property type="term" value="P:replication fork processing"/>
    <property type="evidence" value="ECO:0007669"/>
    <property type="project" value="TreeGrafter"/>
</dbReference>
<dbReference type="Pfam" id="PF01359">
    <property type="entry name" value="Transposase_1"/>
    <property type="match status" value="1"/>
</dbReference>
<comment type="caution">
    <text evidence="2">The sequence shown here is derived from an EMBL/GenBank/DDBJ whole genome shotgun (WGS) entry which is preliminary data.</text>
</comment>
<name>A0A0J7K530_LASNI</name>
<dbReference type="GO" id="GO:0035861">
    <property type="term" value="C:site of double-strand break"/>
    <property type="evidence" value="ECO:0007669"/>
    <property type="project" value="TreeGrafter"/>
</dbReference>
<dbReference type="GO" id="GO:0046975">
    <property type="term" value="F:histone H3K36 methyltransferase activity"/>
    <property type="evidence" value="ECO:0007669"/>
    <property type="project" value="TreeGrafter"/>
</dbReference>
<protein>
    <submittedName>
        <fullName evidence="2">Transposase</fullName>
    </submittedName>
</protein>
<dbReference type="InterPro" id="IPR052709">
    <property type="entry name" value="Transposase-MT_Hybrid"/>
</dbReference>
<dbReference type="Gene3D" id="1.10.10.1450">
    <property type="match status" value="1"/>
</dbReference>
<dbReference type="GO" id="GO:0003697">
    <property type="term" value="F:single-stranded DNA binding"/>
    <property type="evidence" value="ECO:0007669"/>
    <property type="project" value="TreeGrafter"/>
</dbReference>
<feature type="domain" description="Mos1 transposase HTH" evidence="1">
    <location>
        <begin position="10"/>
        <end position="57"/>
    </location>
</feature>
<dbReference type="InterPro" id="IPR001888">
    <property type="entry name" value="Transposase_1"/>
</dbReference>
<evidence type="ECO:0000259" key="1">
    <source>
        <dbReference type="Pfam" id="PF17906"/>
    </source>
</evidence>
<dbReference type="PaxDb" id="67767-A0A0J7K530"/>
<evidence type="ECO:0000313" key="2">
    <source>
        <dbReference type="EMBL" id="KMQ85296.1"/>
    </source>
</evidence>
<dbReference type="GO" id="GO:0042800">
    <property type="term" value="F:histone H3K4 methyltransferase activity"/>
    <property type="evidence" value="ECO:0007669"/>
    <property type="project" value="TreeGrafter"/>
</dbReference>
<gene>
    <name evidence="2" type="ORF">RF55_16228</name>
</gene>
<sequence>MSSFVPTNYDLRTALVFCYHLKKTAAESHRMLVEAYGEHALGKTQCFEWFKKFKSGDFDVRNEERGKPPKKFADNGLQALLDEDDTQTQQELADQLNVTQKAVSNRLKAMGKIQKVGKWVPHELNERQQENRKTTCEMLLDRYKRKSFLHRIVTGDEKWIYFENPKRRKSWVNPGEPSTSTARPNRFGKKTMLCVWWDQKGVIFYELLKPGETVNIDRYQQQMIDLNRALREKRPEYGKRQHKVILLHDNAPSHTAKRVRETIEAFSWEILTHAAYSPDLAPSDYHLFASLGHALAELRFNSYENVRKWLDNWFASKEELFFWRGIHKLPERWEKCINSNGDYFE</sequence>
<dbReference type="STRING" id="67767.A0A0J7K530"/>
<dbReference type="Pfam" id="PF17906">
    <property type="entry name" value="HTH_48"/>
    <property type="match status" value="1"/>
</dbReference>
<dbReference type="Gene3D" id="1.10.10.10">
    <property type="entry name" value="Winged helix-like DNA-binding domain superfamily/Winged helix DNA-binding domain"/>
    <property type="match status" value="1"/>
</dbReference>
<organism evidence="2 3">
    <name type="scientific">Lasius niger</name>
    <name type="common">Black garden ant</name>
    <dbReference type="NCBI Taxonomy" id="67767"/>
    <lineage>
        <taxon>Eukaryota</taxon>
        <taxon>Metazoa</taxon>
        <taxon>Ecdysozoa</taxon>
        <taxon>Arthropoda</taxon>
        <taxon>Hexapoda</taxon>
        <taxon>Insecta</taxon>
        <taxon>Pterygota</taxon>
        <taxon>Neoptera</taxon>
        <taxon>Endopterygota</taxon>
        <taxon>Hymenoptera</taxon>
        <taxon>Apocrita</taxon>
        <taxon>Aculeata</taxon>
        <taxon>Formicoidea</taxon>
        <taxon>Formicidae</taxon>
        <taxon>Formicinae</taxon>
        <taxon>Lasius</taxon>
        <taxon>Lasius</taxon>
    </lineage>
</organism>
<dbReference type="OrthoDB" id="10032414at2759"/>
<accession>A0A0J7K530</accession>
<keyword evidence="3" id="KW-1185">Reference proteome</keyword>
<dbReference type="GO" id="GO:0006303">
    <property type="term" value="P:double-strand break repair via nonhomologous end joining"/>
    <property type="evidence" value="ECO:0007669"/>
    <property type="project" value="TreeGrafter"/>
</dbReference>
<evidence type="ECO:0000313" key="3">
    <source>
        <dbReference type="Proteomes" id="UP000036403"/>
    </source>
</evidence>
<dbReference type="GO" id="GO:0000729">
    <property type="term" value="P:DNA double-strand break processing"/>
    <property type="evidence" value="ECO:0007669"/>
    <property type="project" value="TreeGrafter"/>
</dbReference>
<dbReference type="PANTHER" id="PTHR46060:SF2">
    <property type="entry name" value="HISTONE-LYSINE N-METHYLTRANSFERASE SETMAR"/>
    <property type="match status" value="1"/>
</dbReference>